<accession>A0AA87BYG9</accession>
<dbReference type="EMBL" id="CCKJ01000034">
    <property type="protein sequence ID" value="CDT72156.1"/>
    <property type="molecule type" value="Genomic_DNA"/>
</dbReference>
<sequence length="42" mass="5002">MGYQGRKNRAVMVRVCITRAEYLSFRTHHSKVSQQLKKRPHC</sequence>
<evidence type="ECO:0000313" key="2">
    <source>
        <dbReference type="Proteomes" id="UP000041625"/>
    </source>
</evidence>
<proteinExistence type="predicted"/>
<evidence type="ECO:0000313" key="1">
    <source>
        <dbReference type="EMBL" id="CDT72156.1"/>
    </source>
</evidence>
<comment type="caution">
    <text evidence="1">The sequence shown here is derived from an EMBL/GenBank/DDBJ whole genome shotgun (WGS) entry which is preliminary data.</text>
</comment>
<organism evidence="1 2">
    <name type="scientific">Vibrio coralliirubri</name>
    <dbReference type="NCBI Taxonomy" id="1516159"/>
    <lineage>
        <taxon>Bacteria</taxon>
        <taxon>Pseudomonadati</taxon>
        <taxon>Pseudomonadota</taxon>
        <taxon>Gammaproteobacteria</taxon>
        <taxon>Vibrionales</taxon>
        <taxon>Vibrionaceae</taxon>
        <taxon>Vibrio</taxon>
    </lineage>
</organism>
<name>A0AA87BYG9_9VIBR</name>
<dbReference type="AlphaFoldDB" id="A0AA87BYG9"/>
<gene>
    <name evidence="1" type="ORF">VCR31J2_1290136</name>
</gene>
<dbReference type="Proteomes" id="UP000041625">
    <property type="component" value="Unassembled WGS sequence"/>
</dbReference>
<protein>
    <submittedName>
        <fullName evidence="1">Uncharacterized protein</fullName>
    </submittedName>
</protein>
<reference evidence="1 2" key="1">
    <citation type="submission" date="2014-06" db="EMBL/GenBank/DDBJ databases">
        <authorList>
            <person name="Le Roux F."/>
        </authorList>
    </citation>
    <scope>NUCLEOTIDE SEQUENCE [LARGE SCALE GENOMIC DNA]</scope>
    <source>
        <strain evidence="1 2">J2-31</strain>
    </source>
</reference>
<keyword evidence="2" id="KW-1185">Reference proteome</keyword>